<comment type="pathway">
    <text evidence="2 9 12">Pyrimidine metabolism; UMP biosynthesis via de novo pathway; UMP from orotate: step 2/2.</text>
</comment>
<accession>A0A2T4U8H0</accession>
<feature type="binding site" evidence="9 11">
    <location>
        <position position="123"/>
    </location>
    <ligand>
        <name>substrate</name>
    </ligand>
</feature>
<protein>
    <recommendedName>
        <fullName evidence="9">Orotidine 5'-phosphate decarboxylase</fullName>
        <ecNumber evidence="9">4.1.1.23</ecNumber>
    </recommendedName>
    <alternativeName>
        <fullName evidence="9">OMP decarboxylase</fullName>
        <shortName evidence="9">OMPDCase</shortName>
        <shortName evidence="9">OMPdecase</shortName>
    </alternativeName>
</protein>
<proteinExistence type="inferred from homology"/>
<dbReference type="OrthoDB" id="9806203at2"/>
<evidence type="ECO:0000313" key="14">
    <source>
        <dbReference type="EMBL" id="PTL39691.1"/>
    </source>
</evidence>
<dbReference type="InterPro" id="IPR001754">
    <property type="entry name" value="OMPdeCOase_dom"/>
</dbReference>
<dbReference type="InterPro" id="IPR018089">
    <property type="entry name" value="OMPdecase_AS"/>
</dbReference>
<feature type="binding site" evidence="9 11">
    <location>
        <position position="11"/>
    </location>
    <ligand>
        <name>substrate</name>
    </ligand>
</feature>
<feature type="binding site" evidence="9 11">
    <location>
        <position position="194"/>
    </location>
    <ligand>
        <name>substrate</name>
    </ligand>
</feature>
<feature type="binding site" evidence="9 11">
    <location>
        <position position="185"/>
    </location>
    <ligand>
        <name>substrate</name>
    </ligand>
</feature>
<dbReference type="Pfam" id="PF00215">
    <property type="entry name" value="OMPdecase"/>
    <property type="match status" value="1"/>
</dbReference>
<dbReference type="PANTHER" id="PTHR32119:SF2">
    <property type="entry name" value="OROTIDINE 5'-PHOSPHATE DECARBOXYLASE"/>
    <property type="match status" value="1"/>
</dbReference>
<dbReference type="AlphaFoldDB" id="A0A2T4U8H0"/>
<evidence type="ECO:0000256" key="11">
    <source>
        <dbReference type="PIRSR" id="PIRSR614732-2"/>
    </source>
</evidence>
<dbReference type="GO" id="GO:0004590">
    <property type="term" value="F:orotidine-5'-phosphate decarboxylase activity"/>
    <property type="evidence" value="ECO:0007669"/>
    <property type="project" value="UniProtKB-UniRule"/>
</dbReference>
<evidence type="ECO:0000256" key="8">
    <source>
        <dbReference type="ARBA" id="ARBA00061012"/>
    </source>
</evidence>
<comment type="function">
    <text evidence="1 9">Catalyzes the decarboxylation of orotidine 5'-monophosphate (OMP) to uridine 5'-monophosphate (UMP).</text>
</comment>
<evidence type="ECO:0000256" key="5">
    <source>
        <dbReference type="ARBA" id="ARBA00022975"/>
    </source>
</evidence>
<dbReference type="Proteomes" id="UP000240509">
    <property type="component" value="Unassembled WGS sequence"/>
</dbReference>
<dbReference type="InterPro" id="IPR047596">
    <property type="entry name" value="OMPdecase_bac"/>
</dbReference>
<dbReference type="UniPathway" id="UPA00070">
    <property type="reaction ID" value="UER00120"/>
</dbReference>
<evidence type="ECO:0000256" key="4">
    <source>
        <dbReference type="ARBA" id="ARBA00022793"/>
    </source>
</evidence>
<feature type="active site" description="Proton donor" evidence="9">
    <location>
        <position position="62"/>
    </location>
</feature>
<feature type="active site" description="For OMPdecase activity" evidence="10">
    <location>
        <position position="60"/>
    </location>
</feature>
<dbReference type="PANTHER" id="PTHR32119">
    <property type="entry name" value="OROTIDINE 5'-PHOSPHATE DECARBOXYLASE"/>
    <property type="match status" value="1"/>
</dbReference>
<keyword evidence="5 9" id="KW-0665">Pyrimidine biosynthesis</keyword>
<dbReference type="PROSITE" id="PS00156">
    <property type="entry name" value="OMPDECASE"/>
    <property type="match status" value="1"/>
</dbReference>
<feature type="active site" description="For OMPdecase activity" evidence="10">
    <location>
        <position position="62"/>
    </location>
</feature>
<dbReference type="CDD" id="cd04725">
    <property type="entry name" value="OMP_decarboxylase_like"/>
    <property type="match status" value="1"/>
</dbReference>
<evidence type="ECO:0000256" key="9">
    <source>
        <dbReference type="HAMAP-Rule" id="MF_01200"/>
    </source>
</evidence>
<dbReference type="RefSeq" id="WP_107583947.1">
    <property type="nucleotide sequence ID" value="NZ_PZJJ01000005.1"/>
</dbReference>
<dbReference type="FunFam" id="3.20.20.70:FF:000015">
    <property type="entry name" value="Orotidine 5'-phosphate decarboxylase"/>
    <property type="match status" value="1"/>
</dbReference>
<organism evidence="14 15">
    <name type="scientific">Alkalicoccus saliphilus</name>
    <dbReference type="NCBI Taxonomy" id="200989"/>
    <lineage>
        <taxon>Bacteria</taxon>
        <taxon>Bacillati</taxon>
        <taxon>Bacillota</taxon>
        <taxon>Bacilli</taxon>
        <taxon>Bacillales</taxon>
        <taxon>Bacillaceae</taxon>
        <taxon>Alkalicoccus</taxon>
    </lineage>
</organism>
<evidence type="ECO:0000256" key="2">
    <source>
        <dbReference type="ARBA" id="ARBA00004861"/>
    </source>
</evidence>
<keyword evidence="15" id="KW-1185">Reference proteome</keyword>
<comment type="similarity">
    <text evidence="8 9">Belongs to the OMP decarboxylase family. Type 1 subfamily.</text>
</comment>
<dbReference type="EC" id="4.1.1.23" evidence="9"/>
<keyword evidence="4 9" id="KW-0210">Decarboxylase</keyword>
<dbReference type="HAMAP" id="MF_01200_B">
    <property type="entry name" value="OMPdecase_type1_B"/>
    <property type="match status" value="1"/>
</dbReference>
<dbReference type="SMART" id="SM00934">
    <property type="entry name" value="OMPdecase"/>
    <property type="match status" value="1"/>
</dbReference>
<evidence type="ECO:0000256" key="6">
    <source>
        <dbReference type="ARBA" id="ARBA00023239"/>
    </source>
</evidence>
<sequence>MGEKPVIVALDVHTKQEADHLLTSFNKEPLYVKVGMELFYREGVPVLESIKSAGHEVFLDLKLHDIPTTVKRAMKQLASFEVDLVNVHAFGGRTMMEAAMEGLYAGTPSGRQIPKAVAVTQLTSTTDDQVAKEQSVFLSLENSVLQLAGLANKAGMNGVVCSAMEAGKLKEAYGENFLCITPGIRRSEDAADDQKRVVTPAQAAQNRSDAIVAGRGITSKKDPLGAYLKYKREWENAWKQLQQ</sequence>
<feature type="binding site" evidence="9 11">
    <location>
        <position position="214"/>
    </location>
    <ligand>
        <name>substrate</name>
    </ligand>
</feature>
<feature type="domain" description="Orotidine 5'-phosphate decarboxylase" evidence="13">
    <location>
        <begin position="5"/>
        <end position="230"/>
    </location>
</feature>
<gene>
    <name evidence="9" type="primary">pyrF</name>
    <name evidence="14" type="ORF">C6Y45_05075</name>
</gene>
<reference evidence="14 15" key="1">
    <citation type="submission" date="2018-03" db="EMBL/GenBank/DDBJ databases">
        <title>Alkalicoccus saliphilus sp. nov., isolated from a mineral pool.</title>
        <authorList>
            <person name="Zhao B."/>
        </authorList>
    </citation>
    <scope>NUCLEOTIDE SEQUENCE [LARGE SCALE GENOMIC DNA]</scope>
    <source>
        <strain evidence="14 15">6AG</strain>
    </source>
</reference>
<feature type="active site" description="For OMPdecase activity" evidence="10">
    <location>
        <position position="65"/>
    </location>
</feature>
<dbReference type="GO" id="GO:0044205">
    <property type="term" value="P:'de novo' UMP biosynthetic process"/>
    <property type="evidence" value="ECO:0007669"/>
    <property type="project" value="UniProtKB-UniRule"/>
</dbReference>
<dbReference type="NCBIfam" id="NF001273">
    <property type="entry name" value="PRK00230.1"/>
    <property type="match status" value="1"/>
</dbReference>
<name>A0A2T4U8H0_9BACI</name>
<comment type="caution">
    <text evidence="14">The sequence shown here is derived from an EMBL/GenBank/DDBJ whole genome shotgun (WGS) entry which is preliminary data.</text>
</comment>
<dbReference type="SUPFAM" id="SSF51366">
    <property type="entry name" value="Ribulose-phoshate binding barrel"/>
    <property type="match status" value="1"/>
</dbReference>
<dbReference type="InterPro" id="IPR013785">
    <property type="entry name" value="Aldolase_TIM"/>
</dbReference>
<feature type="binding site" evidence="9 11">
    <location>
        <position position="33"/>
    </location>
    <ligand>
        <name>substrate</name>
    </ligand>
</feature>
<dbReference type="InterPro" id="IPR014732">
    <property type="entry name" value="OMPdecase"/>
</dbReference>
<dbReference type="GO" id="GO:0005829">
    <property type="term" value="C:cytosol"/>
    <property type="evidence" value="ECO:0007669"/>
    <property type="project" value="TreeGrafter"/>
</dbReference>
<evidence type="ECO:0000313" key="15">
    <source>
        <dbReference type="Proteomes" id="UP000240509"/>
    </source>
</evidence>
<evidence type="ECO:0000256" key="1">
    <source>
        <dbReference type="ARBA" id="ARBA00002356"/>
    </source>
</evidence>
<feature type="binding site" evidence="9">
    <location>
        <begin position="60"/>
        <end position="69"/>
    </location>
    <ligand>
        <name>substrate</name>
    </ligand>
</feature>
<comment type="catalytic activity">
    <reaction evidence="7 9 12">
        <text>orotidine 5'-phosphate + H(+) = UMP + CO2</text>
        <dbReference type="Rhea" id="RHEA:11596"/>
        <dbReference type="ChEBI" id="CHEBI:15378"/>
        <dbReference type="ChEBI" id="CHEBI:16526"/>
        <dbReference type="ChEBI" id="CHEBI:57538"/>
        <dbReference type="ChEBI" id="CHEBI:57865"/>
        <dbReference type="EC" id="4.1.1.23"/>
    </reaction>
</comment>
<evidence type="ECO:0000256" key="12">
    <source>
        <dbReference type="RuleBase" id="RU000512"/>
    </source>
</evidence>
<evidence type="ECO:0000256" key="7">
    <source>
        <dbReference type="ARBA" id="ARBA00049157"/>
    </source>
</evidence>
<dbReference type="InterPro" id="IPR011060">
    <property type="entry name" value="RibuloseP-bd_barrel"/>
</dbReference>
<evidence type="ECO:0000259" key="13">
    <source>
        <dbReference type="SMART" id="SM00934"/>
    </source>
</evidence>
<comment type="subunit">
    <text evidence="3 9">Homodimer.</text>
</comment>
<keyword evidence="6 9" id="KW-0456">Lyase</keyword>
<feature type="binding site" evidence="9 11">
    <location>
        <position position="215"/>
    </location>
    <ligand>
        <name>substrate</name>
    </ligand>
</feature>
<dbReference type="NCBIfam" id="TIGR01740">
    <property type="entry name" value="pyrF"/>
    <property type="match status" value="1"/>
</dbReference>
<dbReference type="EMBL" id="PZJJ01000005">
    <property type="protein sequence ID" value="PTL39691.1"/>
    <property type="molecule type" value="Genomic_DNA"/>
</dbReference>
<evidence type="ECO:0000256" key="3">
    <source>
        <dbReference type="ARBA" id="ARBA00011738"/>
    </source>
</evidence>
<dbReference type="Gene3D" id="3.20.20.70">
    <property type="entry name" value="Aldolase class I"/>
    <property type="match status" value="1"/>
</dbReference>
<evidence type="ECO:0000256" key="10">
    <source>
        <dbReference type="PIRSR" id="PIRSR614732-1"/>
    </source>
</evidence>
<dbReference type="GO" id="GO:0006207">
    <property type="term" value="P:'de novo' pyrimidine nucleobase biosynthetic process"/>
    <property type="evidence" value="ECO:0007669"/>
    <property type="project" value="InterPro"/>
</dbReference>